<gene>
    <name evidence="3" type="ORF">FDY93_13030</name>
</gene>
<dbReference type="EMBL" id="VANI01000013">
    <property type="protein sequence ID" value="TLM76642.1"/>
    <property type="molecule type" value="Genomic_DNA"/>
</dbReference>
<dbReference type="InterPro" id="IPR029058">
    <property type="entry name" value="AB_hydrolase_fold"/>
</dbReference>
<dbReference type="Gene3D" id="3.40.50.1820">
    <property type="entry name" value="alpha/beta hydrolase"/>
    <property type="match status" value="1"/>
</dbReference>
<keyword evidence="4" id="KW-1185">Reference proteome</keyword>
<dbReference type="Proteomes" id="UP000306791">
    <property type="component" value="Unassembled WGS sequence"/>
</dbReference>
<feature type="region of interest" description="Disordered" evidence="1">
    <location>
        <begin position="342"/>
        <end position="367"/>
    </location>
</feature>
<dbReference type="GO" id="GO:0016787">
    <property type="term" value="F:hydrolase activity"/>
    <property type="evidence" value="ECO:0007669"/>
    <property type="project" value="UniProtKB-KW"/>
</dbReference>
<keyword evidence="3" id="KW-0378">Hydrolase</keyword>
<evidence type="ECO:0000313" key="4">
    <source>
        <dbReference type="Proteomes" id="UP000306791"/>
    </source>
</evidence>
<dbReference type="InterPro" id="IPR000073">
    <property type="entry name" value="AB_hydrolase_1"/>
</dbReference>
<protein>
    <submittedName>
        <fullName evidence="3">Alpha/beta fold hydrolase</fullName>
    </submittedName>
</protein>
<feature type="compositionally biased region" description="Basic and acidic residues" evidence="1">
    <location>
        <begin position="342"/>
        <end position="351"/>
    </location>
</feature>
<evidence type="ECO:0000313" key="3">
    <source>
        <dbReference type="EMBL" id="TLM76642.1"/>
    </source>
</evidence>
<feature type="domain" description="AB hydrolase-1" evidence="2">
    <location>
        <begin position="70"/>
        <end position="321"/>
    </location>
</feature>
<evidence type="ECO:0000259" key="2">
    <source>
        <dbReference type="Pfam" id="PF00561"/>
    </source>
</evidence>
<dbReference type="PANTHER" id="PTHR43433:SF5">
    <property type="entry name" value="AB HYDROLASE-1 DOMAIN-CONTAINING PROTEIN"/>
    <property type="match status" value="1"/>
</dbReference>
<organism evidence="3 4">
    <name type="scientific">Microbulbifer harenosus</name>
    <dbReference type="NCBI Taxonomy" id="2576840"/>
    <lineage>
        <taxon>Bacteria</taxon>
        <taxon>Pseudomonadati</taxon>
        <taxon>Pseudomonadota</taxon>
        <taxon>Gammaproteobacteria</taxon>
        <taxon>Cellvibrionales</taxon>
        <taxon>Microbulbiferaceae</taxon>
        <taxon>Microbulbifer</taxon>
    </lineage>
</organism>
<comment type="caution">
    <text evidence="3">The sequence shown here is derived from an EMBL/GenBank/DDBJ whole genome shotgun (WGS) entry which is preliminary data.</text>
</comment>
<proteinExistence type="predicted"/>
<sequence length="367" mass="40105">MWWRNNSVRLYMLMTVVRRIFCRIFIGLMALQAVSANAGENPFDRYPIHFTTVNQTAIAYQDMGSREGEPVLLIMGLGAQMLHWGDTLVQGLLDQGYRVVVLDNRDAGLSQKFYRLSAPPVWWTLVRAKVGFVPEPAYRLEDMAADAVGVLDALHIRHAHIVGASMGGMIAQVLTAEYPQRVLTLTSIMSSSGAPHLTESKAEAISALALGAKSGLSREQELANRVTIARTIGSPEFFVEENARQLAERVLNRGSYGPGTVRQFQAILASGDRSRLLEAIDVPALVIHGDSDPLLPPDHGRDTADKIPGAQFVAIPGMGHALEPEVSRRVLAAMLPFWDESRSQTGMHDEEASMPVKGGMHTQGASE</sequence>
<name>A0ABY2UK63_9GAMM</name>
<dbReference type="PANTHER" id="PTHR43433">
    <property type="entry name" value="HYDROLASE, ALPHA/BETA FOLD FAMILY PROTEIN"/>
    <property type="match status" value="1"/>
</dbReference>
<dbReference type="InterPro" id="IPR050471">
    <property type="entry name" value="AB_hydrolase"/>
</dbReference>
<dbReference type="Pfam" id="PF00561">
    <property type="entry name" value="Abhydrolase_1"/>
    <property type="match status" value="1"/>
</dbReference>
<accession>A0ABY2UK63</accession>
<evidence type="ECO:0000256" key="1">
    <source>
        <dbReference type="SAM" id="MobiDB-lite"/>
    </source>
</evidence>
<dbReference type="SUPFAM" id="SSF53474">
    <property type="entry name" value="alpha/beta-Hydrolases"/>
    <property type="match status" value="1"/>
</dbReference>
<reference evidence="3 4" key="1">
    <citation type="submission" date="2019-05" db="EMBL/GenBank/DDBJ databases">
        <title>Microbulbifer harenosus sp. nov., an alginate-degrading bacterium isolated from coastal sand.</title>
        <authorList>
            <person name="Huang H."/>
            <person name="Mo K."/>
            <person name="Bao S."/>
        </authorList>
    </citation>
    <scope>NUCLEOTIDE SEQUENCE [LARGE SCALE GENOMIC DNA]</scope>
    <source>
        <strain evidence="3 4">HB161719</strain>
    </source>
</reference>